<evidence type="ECO:0000256" key="6">
    <source>
        <dbReference type="SAM" id="MobiDB-lite"/>
    </source>
</evidence>
<feature type="domain" description="C2H2-type" evidence="7">
    <location>
        <begin position="52"/>
        <end position="80"/>
    </location>
</feature>
<evidence type="ECO:0000256" key="1">
    <source>
        <dbReference type="ARBA" id="ARBA00022723"/>
    </source>
</evidence>
<evidence type="ECO:0000313" key="9">
    <source>
        <dbReference type="Proteomes" id="UP001432322"/>
    </source>
</evidence>
<evidence type="ECO:0000256" key="5">
    <source>
        <dbReference type="PROSITE-ProRule" id="PRU00042"/>
    </source>
</evidence>
<protein>
    <recommendedName>
        <fullName evidence="7">C2H2-type domain-containing protein</fullName>
    </recommendedName>
</protein>
<evidence type="ECO:0000259" key="7">
    <source>
        <dbReference type="PROSITE" id="PS50157"/>
    </source>
</evidence>
<dbReference type="GO" id="GO:0008270">
    <property type="term" value="F:zinc ion binding"/>
    <property type="evidence" value="ECO:0007669"/>
    <property type="project" value="UniProtKB-KW"/>
</dbReference>
<reference evidence="8" key="1">
    <citation type="submission" date="2023-10" db="EMBL/GenBank/DDBJ databases">
        <title>Genome assembly of Pristionchus species.</title>
        <authorList>
            <person name="Yoshida K."/>
            <person name="Sommer R.J."/>
        </authorList>
    </citation>
    <scope>NUCLEOTIDE SEQUENCE</scope>
    <source>
        <strain evidence="8">RS5133</strain>
    </source>
</reference>
<feature type="domain" description="C2H2-type" evidence="7">
    <location>
        <begin position="82"/>
        <end position="111"/>
    </location>
</feature>
<dbReference type="PROSITE" id="PS00028">
    <property type="entry name" value="ZINC_FINGER_C2H2_1"/>
    <property type="match status" value="2"/>
</dbReference>
<evidence type="ECO:0000313" key="8">
    <source>
        <dbReference type="EMBL" id="GMT36814.1"/>
    </source>
</evidence>
<dbReference type="InterPro" id="IPR013087">
    <property type="entry name" value="Znf_C2H2_type"/>
</dbReference>
<feature type="non-terminal residue" evidence="8">
    <location>
        <position position="1"/>
    </location>
</feature>
<feature type="compositionally biased region" description="Polar residues" evidence="6">
    <location>
        <begin position="1"/>
        <end position="13"/>
    </location>
</feature>
<gene>
    <name evidence="8" type="ORF">PFISCL1PPCAC_28111</name>
</gene>
<proteinExistence type="predicted"/>
<organism evidence="8 9">
    <name type="scientific">Pristionchus fissidentatus</name>
    <dbReference type="NCBI Taxonomy" id="1538716"/>
    <lineage>
        <taxon>Eukaryota</taxon>
        <taxon>Metazoa</taxon>
        <taxon>Ecdysozoa</taxon>
        <taxon>Nematoda</taxon>
        <taxon>Chromadorea</taxon>
        <taxon>Rhabditida</taxon>
        <taxon>Rhabditina</taxon>
        <taxon>Diplogasteromorpha</taxon>
        <taxon>Diplogasteroidea</taxon>
        <taxon>Neodiplogasteridae</taxon>
        <taxon>Pristionchus</taxon>
    </lineage>
</organism>
<dbReference type="PANTHER" id="PTHR24379:SF121">
    <property type="entry name" value="C2H2-TYPE DOMAIN-CONTAINING PROTEIN"/>
    <property type="match status" value="1"/>
</dbReference>
<dbReference type="PROSITE" id="PS50157">
    <property type="entry name" value="ZINC_FINGER_C2H2_2"/>
    <property type="match status" value="3"/>
</dbReference>
<feature type="non-terminal residue" evidence="8">
    <location>
        <position position="135"/>
    </location>
</feature>
<dbReference type="SMART" id="SM00355">
    <property type="entry name" value="ZnF_C2H2"/>
    <property type="match status" value="3"/>
</dbReference>
<name>A0AAV5WY67_9BILA</name>
<dbReference type="Proteomes" id="UP001432322">
    <property type="component" value="Unassembled WGS sequence"/>
</dbReference>
<keyword evidence="2" id="KW-0677">Repeat</keyword>
<keyword evidence="4" id="KW-0862">Zinc</keyword>
<feature type="region of interest" description="Disordered" evidence="6">
    <location>
        <begin position="1"/>
        <end position="23"/>
    </location>
</feature>
<keyword evidence="1" id="KW-0479">Metal-binding</keyword>
<comment type="caution">
    <text evidence="8">The sequence shown here is derived from an EMBL/GenBank/DDBJ whole genome shotgun (WGS) entry which is preliminary data.</text>
</comment>
<dbReference type="Pfam" id="PF13894">
    <property type="entry name" value="zf-C2H2_4"/>
    <property type="match status" value="1"/>
</dbReference>
<dbReference type="SUPFAM" id="SSF57667">
    <property type="entry name" value="beta-beta-alpha zinc fingers"/>
    <property type="match status" value="1"/>
</dbReference>
<sequence>KRFFSSQAPTPANENVRPPARRLSDDELRAQFAALEAQREEEEAAAREAALHKCDECEAKFKTMIYLLKHREKKHPDSKALCNCNRCGSSFEKNNDLLLHYTTCRKHKEKPTYKCKQCPSTFKTIGALDNHRRKH</sequence>
<keyword evidence="9" id="KW-1185">Reference proteome</keyword>
<feature type="domain" description="C2H2-type" evidence="7">
    <location>
        <begin position="113"/>
        <end position="135"/>
    </location>
</feature>
<dbReference type="InterPro" id="IPR036236">
    <property type="entry name" value="Znf_C2H2_sf"/>
</dbReference>
<dbReference type="Pfam" id="PF13912">
    <property type="entry name" value="zf-C2H2_6"/>
    <property type="match status" value="1"/>
</dbReference>
<dbReference type="PANTHER" id="PTHR24379">
    <property type="entry name" value="KRAB AND ZINC FINGER DOMAIN-CONTAINING"/>
    <property type="match status" value="1"/>
</dbReference>
<evidence type="ECO:0000256" key="2">
    <source>
        <dbReference type="ARBA" id="ARBA00022737"/>
    </source>
</evidence>
<evidence type="ECO:0000256" key="3">
    <source>
        <dbReference type="ARBA" id="ARBA00022771"/>
    </source>
</evidence>
<dbReference type="Gene3D" id="3.30.160.60">
    <property type="entry name" value="Classic Zinc Finger"/>
    <property type="match status" value="2"/>
</dbReference>
<keyword evidence="3 5" id="KW-0863">Zinc-finger</keyword>
<dbReference type="EMBL" id="BTSY01000007">
    <property type="protein sequence ID" value="GMT36814.1"/>
    <property type="molecule type" value="Genomic_DNA"/>
</dbReference>
<accession>A0AAV5WY67</accession>
<evidence type="ECO:0000256" key="4">
    <source>
        <dbReference type="ARBA" id="ARBA00022833"/>
    </source>
</evidence>
<dbReference type="AlphaFoldDB" id="A0AAV5WY67"/>